<gene>
    <name evidence="2" type="ORF">Plil01_000874800</name>
</gene>
<accession>A0A9W6TWV3</accession>
<feature type="compositionally biased region" description="Polar residues" evidence="1">
    <location>
        <begin position="1"/>
        <end position="19"/>
    </location>
</feature>
<proteinExistence type="predicted"/>
<sequence length="131" mass="14877">MATDSPFINLQTPAQQGNMETPVDEAKPDWKKCADEADASGSFLLSVQLRNQAYSQQKITDDIKIAQLRAEVADLRRENELHVERAKKYPRAESMKQEAARKLKAAHARETLVMRQYALIDEKINSCISCR</sequence>
<evidence type="ECO:0000313" key="2">
    <source>
        <dbReference type="EMBL" id="GMF22057.1"/>
    </source>
</evidence>
<feature type="region of interest" description="Disordered" evidence="1">
    <location>
        <begin position="1"/>
        <end position="25"/>
    </location>
</feature>
<keyword evidence="3" id="KW-1185">Reference proteome</keyword>
<organism evidence="2 3">
    <name type="scientific">Phytophthora lilii</name>
    <dbReference type="NCBI Taxonomy" id="2077276"/>
    <lineage>
        <taxon>Eukaryota</taxon>
        <taxon>Sar</taxon>
        <taxon>Stramenopiles</taxon>
        <taxon>Oomycota</taxon>
        <taxon>Peronosporomycetes</taxon>
        <taxon>Peronosporales</taxon>
        <taxon>Peronosporaceae</taxon>
        <taxon>Phytophthora</taxon>
    </lineage>
</organism>
<evidence type="ECO:0000256" key="1">
    <source>
        <dbReference type="SAM" id="MobiDB-lite"/>
    </source>
</evidence>
<evidence type="ECO:0000313" key="3">
    <source>
        <dbReference type="Proteomes" id="UP001165083"/>
    </source>
</evidence>
<dbReference type="Proteomes" id="UP001165083">
    <property type="component" value="Unassembled WGS sequence"/>
</dbReference>
<dbReference type="AlphaFoldDB" id="A0A9W6TWV3"/>
<dbReference type="EMBL" id="BSXW01000430">
    <property type="protein sequence ID" value="GMF22057.1"/>
    <property type="molecule type" value="Genomic_DNA"/>
</dbReference>
<reference evidence="2" key="1">
    <citation type="submission" date="2023-04" db="EMBL/GenBank/DDBJ databases">
        <title>Phytophthora lilii NBRC 32176.</title>
        <authorList>
            <person name="Ichikawa N."/>
            <person name="Sato H."/>
            <person name="Tonouchi N."/>
        </authorList>
    </citation>
    <scope>NUCLEOTIDE SEQUENCE</scope>
    <source>
        <strain evidence="2">NBRC 32176</strain>
    </source>
</reference>
<comment type="caution">
    <text evidence="2">The sequence shown here is derived from an EMBL/GenBank/DDBJ whole genome shotgun (WGS) entry which is preliminary data.</text>
</comment>
<protein>
    <submittedName>
        <fullName evidence="2">Unnamed protein product</fullName>
    </submittedName>
</protein>
<name>A0A9W6TWV3_9STRA</name>